<proteinExistence type="inferred from homology"/>
<dbReference type="GO" id="GO:0005886">
    <property type="term" value="C:plasma membrane"/>
    <property type="evidence" value="ECO:0007669"/>
    <property type="project" value="UniProtKB-SubCell"/>
</dbReference>
<dbReference type="PANTHER" id="PTHR43386">
    <property type="entry name" value="OLIGOPEPTIDE TRANSPORT SYSTEM PERMEASE PROTEIN APPC"/>
    <property type="match status" value="1"/>
</dbReference>
<dbReference type="RefSeq" id="WP_090635387.1">
    <property type="nucleotide sequence ID" value="NZ_CVRB01000003.1"/>
</dbReference>
<dbReference type="CDD" id="cd06261">
    <property type="entry name" value="TM_PBP2"/>
    <property type="match status" value="1"/>
</dbReference>
<evidence type="ECO:0000313" key="10">
    <source>
        <dbReference type="Proteomes" id="UP000199087"/>
    </source>
</evidence>
<dbReference type="InterPro" id="IPR050366">
    <property type="entry name" value="BP-dependent_transpt_permease"/>
</dbReference>
<evidence type="ECO:0000256" key="3">
    <source>
        <dbReference type="ARBA" id="ARBA00022475"/>
    </source>
</evidence>
<evidence type="ECO:0000259" key="8">
    <source>
        <dbReference type="PROSITE" id="PS50928"/>
    </source>
</evidence>
<feature type="transmembrane region" description="Helical" evidence="7">
    <location>
        <begin position="140"/>
        <end position="160"/>
    </location>
</feature>
<dbReference type="STRING" id="1499688.BN000_03059"/>
<evidence type="ECO:0000256" key="5">
    <source>
        <dbReference type="ARBA" id="ARBA00022989"/>
    </source>
</evidence>
<gene>
    <name evidence="9" type="ORF">BN000_03059</name>
</gene>
<feature type="transmembrane region" description="Helical" evidence="7">
    <location>
        <begin position="106"/>
        <end position="128"/>
    </location>
</feature>
<feature type="transmembrane region" description="Helical" evidence="7">
    <location>
        <begin position="266"/>
        <end position="289"/>
    </location>
</feature>
<name>A0A0U1NYJ3_9BACI</name>
<feature type="transmembrane region" description="Helical" evidence="7">
    <location>
        <begin position="221"/>
        <end position="246"/>
    </location>
</feature>
<evidence type="ECO:0000256" key="1">
    <source>
        <dbReference type="ARBA" id="ARBA00004651"/>
    </source>
</evidence>
<dbReference type="Pfam" id="PF00528">
    <property type="entry name" value="BPD_transp_1"/>
    <property type="match status" value="1"/>
</dbReference>
<organism evidence="9 10">
    <name type="scientific">Neobacillus massiliamazoniensis</name>
    <dbReference type="NCBI Taxonomy" id="1499688"/>
    <lineage>
        <taxon>Bacteria</taxon>
        <taxon>Bacillati</taxon>
        <taxon>Bacillota</taxon>
        <taxon>Bacilli</taxon>
        <taxon>Bacillales</taxon>
        <taxon>Bacillaceae</taxon>
        <taxon>Neobacillus</taxon>
    </lineage>
</organism>
<evidence type="ECO:0000256" key="4">
    <source>
        <dbReference type="ARBA" id="ARBA00022692"/>
    </source>
</evidence>
<evidence type="ECO:0000256" key="6">
    <source>
        <dbReference type="ARBA" id="ARBA00023136"/>
    </source>
</evidence>
<dbReference type="OrthoDB" id="9797472at2"/>
<comment type="similarity">
    <text evidence="7">Belongs to the binding-protein-dependent transport system permease family.</text>
</comment>
<dbReference type="PROSITE" id="PS50928">
    <property type="entry name" value="ABC_TM1"/>
    <property type="match status" value="1"/>
</dbReference>
<dbReference type="GO" id="GO:0055085">
    <property type="term" value="P:transmembrane transport"/>
    <property type="evidence" value="ECO:0007669"/>
    <property type="project" value="InterPro"/>
</dbReference>
<comment type="subcellular location">
    <subcellularLocation>
        <location evidence="1 7">Cell membrane</location>
        <topology evidence="1 7">Multi-pass membrane protein</topology>
    </subcellularLocation>
</comment>
<feature type="domain" description="ABC transmembrane type-1" evidence="8">
    <location>
        <begin position="100"/>
        <end position="289"/>
    </location>
</feature>
<dbReference type="Proteomes" id="UP000199087">
    <property type="component" value="Unassembled WGS sequence"/>
</dbReference>
<keyword evidence="2 7" id="KW-0813">Transport</keyword>
<protein>
    <submittedName>
        <fullName evidence="9">Dipeptide ABC transporter permease</fullName>
    </submittedName>
</protein>
<dbReference type="EMBL" id="CVRB01000003">
    <property type="protein sequence ID" value="CRK83101.1"/>
    <property type="molecule type" value="Genomic_DNA"/>
</dbReference>
<keyword evidence="5 7" id="KW-1133">Transmembrane helix</keyword>
<accession>A0A0U1NYJ3</accession>
<dbReference type="InterPro" id="IPR025966">
    <property type="entry name" value="OppC_N"/>
</dbReference>
<dbReference type="Pfam" id="PF12911">
    <property type="entry name" value="OppC_N"/>
    <property type="match status" value="1"/>
</dbReference>
<dbReference type="InterPro" id="IPR000515">
    <property type="entry name" value="MetI-like"/>
</dbReference>
<dbReference type="AlphaFoldDB" id="A0A0U1NYJ3"/>
<feature type="transmembrane region" description="Helical" evidence="7">
    <location>
        <begin position="37"/>
        <end position="59"/>
    </location>
</feature>
<dbReference type="PANTHER" id="PTHR43386:SF1">
    <property type="entry name" value="D,D-DIPEPTIDE TRANSPORT SYSTEM PERMEASE PROTEIN DDPC-RELATED"/>
    <property type="match status" value="1"/>
</dbReference>
<keyword evidence="6 7" id="KW-0472">Membrane</keyword>
<keyword evidence="10" id="KW-1185">Reference proteome</keyword>
<keyword evidence="4 7" id="KW-0812">Transmembrane</keyword>
<dbReference type="SUPFAM" id="SSF161098">
    <property type="entry name" value="MetI-like"/>
    <property type="match status" value="1"/>
</dbReference>
<dbReference type="Gene3D" id="1.10.3720.10">
    <property type="entry name" value="MetI-like"/>
    <property type="match status" value="1"/>
</dbReference>
<evidence type="ECO:0000313" key="9">
    <source>
        <dbReference type="EMBL" id="CRK83101.1"/>
    </source>
</evidence>
<keyword evidence="3" id="KW-1003">Cell membrane</keyword>
<sequence>MNTTIIPRKNDKSEIIPEKKKKSELVSIWKRLKKNRLAIAGLVILTLIILLAAFANVLFDYNTVVIQQNAAERLQPPSASHWLGTDELGRDILARIVHGARVSIPISFTTILIAAVIGGIIGAIAGYVGKTTDNIIMRIMDIFLAIPGILLSIAIVAALGPSMRNLLIAISIANIPPFARIVRASVLSIRNEEFIEAARAIGANDVRIIFKHIIPNSMAPVIVQATLCIAGSILEIAALSFIGLGIQPPAPEWGAMLSSGRQYIRYAWWICAFPGIAIMLTILSLNLLGDGLRDALDPKLKN</sequence>
<dbReference type="InterPro" id="IPR035906">
    <property type="entry name" value="MetI-like_sf"/>
</dbReference>
<reference evidence="10" key="1">
    <citation type="submission" date="2015-05" db="EMBL/GenBank/DDBJ databases">
        <authorList>
            <person name="Urmite Genomes"/>
        </authorList>
    </citation>
    <scope>NUCLEOTIDE SEQUENCE [LARGE SCALE GENOMIC DNA]</scope>
    <source>
        <strain evidence="10">LF1</strain>
    </source>
</reference>
<evidence type="ECO:0000256" key="7">
    <source>
        <dbReference type="RuleBase" id="RU363032"/>
    </source>
</evidence>
<evidence type="ECO:0000256" key="2">
    <source>
        <dbReference type="ARBA" id="ARBA00022448"/>
    </source>
</evidence>